<feature type="region of interest" description="Disordered" evidence="1">
    <location>
        <begin position="29"/>
        <end position="81"/>
    </location>
</feature>
<keyword evidence="2" id="KW-0732">Signal</keyword>
<gene>
    <name evidence="3" type="ORF">SAMN02745121_05183</name>
</gene>
<feature type="compositionally biased region" description="Basic and acidic residues" evidence="1">
    <location>
        <begin position="31"/>
        <end position="45"/>
    </location>
</feature>
<accession>A0A1I2CJS8</accession>
<name>A0A1I2CJS8_9BACT</name>
<feature type="chain" id="PRO_5011761639" description="DUF4168 domain-containing protein" evidence="2">
    <location>
        <begin position="30"/>
        <end position="137"/>
    </location>
</feature>
<evidence type="ECO:0008006" key="5">
    <source>
        <dbReference type="Google" id="ProtNLM"/>
    </source>
</evidence>
<protein>
    <recommendedName>
        <fullName evidence="5">DUF4168 domain-containing protein</fullName>
    </recommendedName>
</protein>
<proteinExistence type="predicted"/>
<evidence type="ECO:0000313" key="3">
    <source>
        <dbReference type="EMBL" id="SFE68597.1"/>
    </source>
</evidence>
<evidence type="ECO:0000256" key="2">
    <source>
        <dbReference type="SAM" id="SignalP"/>
    </source>
</evidence>
<dbReference type="Proteomes" id="UP000199400">
    <property type="component" value="Unassembled WGS sequence"/>
</dbReference>
<evidence type="ECO:0000256" key="1">
    <source>
        <dbReference type="SAM" id="MobiDB-lite"/>
    </source>
</evidence>
<reference evidence="4" key="1">
    <citation type="submission" date="2016-10" db="EMBL/GenBank/DDBJ databases">
        <authorList>
            <person name="Varghese N."/>
            <person name="Submissions S."/>
        </authorList>
    </citation>
    <scope>NUCLEOTIDE SEQUENCE [LARGE SCALE GENOMIC DNA]</scope>
    <source>
        <strain evidence="4">ATCC 25963</strain>
    </source>
</reference>
<keyword evidence="4" id="KW-1185">Reference proteome</keyword>
<sequence length="137" mass="14367">MHHSSHSFLRAGRFAVLLGALALALPACGGDGKKTEVTKTTKVETKTTTVTKAETPKPEVKADEPAPKPEAAPKPDPGSEKVQIAAAVAKEIAADPEHADDVLAKHGLDRAKLDAMMFEIAADPALTEAYMAARKTS</sequence>
<organism evidence="3 4">
    <name type="scientific">Nannocystis exedens</name>
    <dbReference type="NCBI Taxonomy" id="54"/>
    <lineage>
        <taxon>Bacteria</taxon>
        <taxon>Pseudomonadati</taxon>
        <taxon>Myxococcota</taxon>
        <taxon>Polyangia</taxon>
        <taxon>Nannocystales</taxon>
        <taxon>Nannocystaceae</taxon>
        <taxon>Nannocystis</taxon>
    </lineage>
</organism>
<feature type="signal peptide" evidence="2">
    <location>
        <begin position="1"/>
        <end position="29"/>
    </location>
</feature>
<dbReference type="EMBL" id="FOMX01000017">
    <property type="protein sequence ID" value="SFE68597.1"/>
    <property type="molecule type" value="Genomic_DNA"/>
</dbReference>
<dbReference type="RefSeq" id="WP_100793191.1">
    <property type="nucleotide sequence ID" value="NZ_FOMX01000017.1"/>
</dbReference>
<evidence type="ECO:0000313" key="4">
    <source>
        <dbReference type="Proteomes" id="UP000199400"/>
    </source>
</evidence>
<dbReference type="AlphaFoldDB" id="A0A1I2CJS8"/>
<feature type="compositionally biased region" description="Basic and acidic residues" evidence="1">
    <location>
        <begin position="54"/>
        <end position="79"/>
    </location>
</feature>